<sequence>VLQSLRLSNFDNCVFHKIEGLGFGVGGLFFLQCNSIHLHAPTLQWASWVEDHRPRDEHLQLFPLIGRRLASRHSLRHTHTNARTFSIPVFRVEGCLVDNQGQRNMLQSKVRLGRRSSDDCGSKKIAGKTNP</sequence>
<reference evidence="1" key="1">
    <citation type="submission" date="2021-02" db="EMBL/GenBank/DDBJ databases">
        <title>Comparative genomics reveals that relaxation of natural selection precedes convergent phenotypic evolution of cavefish.</title>
        <authorList>
            <person name="Peng Z."/>
        </authorList>
    </citation>
    <scope>NUCLEOTIDE SEQUENCE</scope>
    <source>
        <tissue evidence="1">Muscle</tissue>
    </source>
</reference>
<organism evidence="1 2">
    <name type="scientific">Triplophysa rosa</name>
    <name type="common">Cave loach</name>
    <dbReference type="NCBI Taxonomy" id="992332"/>
    <lineage>
        <taxon>Eukaryota</taxon>
        <taxon>Metazoa</taxon>
        <taxon>Chordata</taxon>
        <taxon>Craniata</taxon>
        <taxon>Vertebrata</taxon>
        <taxon>Euteleostomi</taxon>
        <taxon>Actinopterygii</taxon>
        <taxon>Neopterygii</taxon>
        <taxon>Teleostei</taxon>
        <taxon>Ostariophysi</taxon>
        <taxon>Cypriniformes</taxon>
        <taxon>Nemacheilidae</taxon>
        <taxon>Triplophysa</taxon>
    </lineage>
</organism>
<dbReference type="AlphaFoldDB" id="A0A9W7T6N0"/>
<dbReference type="Proteomes" id="UP001059041">
    <property type="component" value="Linkage Group LG23"/>
</dbReference>
<comment type="caution">
    <text evidence="1">The sequence shown here is derived from an EMBL/GenBank/DDBJ whole genome shotgun (WGS) entry which is preliminary data.</text>
</comment>
<evidence type="ECO:0000313" key="1">
    <source>
        <dbReference type="EMBL" id="KAI7792643.1"/>
    </source>
</evidence>
<keyword evidence="2" id="KW-1185">Reference proteome</keyword>
<accession>A0A9W7T6N0</accession>
<gene>
    <name evidence="1" type="ORF">IRJ41_019026</name>
</gene>
<proteinExistence type="predicted"/>
<dbReference type="EMBL" id="JAFHDT010000023">
    <property type="protein sequence ID" value="KAI7792643.1"/>
    <property type="molecule type" value="Genomic_DNA"/>
</dbReference>
<name>A0A9W7T6N0_TRIRA</name>
<evidence type="ECO:0000313" key="2">
    <source>
        <dbReference type="Proteomes" id="UP001059041"/>
    </source>
</evidence>
<feature type="non-terminal residue" evidence="1">
    <location>
        <position position="131"/>
    </location>
</feature>
<protein>
    <submittedName>
        <fullName evidence="1">Uncharacterized protein</fullName>
    </submittedName>
</protein>